<dbReference type="OrthoDB" id="1036688at2759"/>
<feature type="region of interest" description="Disordered" evidence="5">
    <location>
        <begin position="1"/>
        <end position="23"/>
    </location>
</feature>
<feature type="domain" description="DC1" evidence="6">
    <location>
        <begin position="423"/>
        <end position="472"/>
    </location>
</feature>
<dbReference type="SUPFAM" id="SSF57903">
    <property type="entry name" value="FYVE/PHD zinc finger"/>
    <property type="match status" value="1"/>
</dbReference>
<dbReference type="PaxDb" id="4097-A0A1S3Z5C2"/>
<dbReference type="AlphaFoldDB" id="A0A1S3Z5C2"/>
<evidence type="ECO:0000256" key="4">
    <source>
        <dbReference type="ARBA" id="ARBA00022833"/>
    </source>
</evidence>
<dbReference type="PANTHER" id="PTHR46288:SF61">
    <property type="entry name" value="DC1 DOMAIN-CONTAINING PROTEIN"/>
    <property type="match status" value="1"/>
</dbReference>
<dbReference type="SUPFAM" id="SSF57889">
    <property type="entry name" value="Cysteine-rich domain"/>
    <property type="match status" value="2"/>
</dbReference>
<dbReference type="STRING" id="4097.A0A1S3Z5C2"/>
<keyword evidence="2" id="KW-0677">Repeat</keyword>
<evidence type="ECO:0000256" key="1">
    <source>
        <dbReference type="ARBA" id="ARBA00022723"/>
    </source>
</evidence>
<organism evidence="7">
    <name type="scientific">Nicotiana tabacum</name>
    <name type="common">Common tobacco</name>
    <dbReference type="NCBI Taxonomy" id="4097"/>
    <lineage>
        <taxon>Eukaryota</taxon>
        <taxon>Viridiplantae</taxon>
        <taxon>Streptophyta</taxon>
        <taxon>Embryophyta</taxon>
        <taxon>Tracheophyta</taxon>
        <taxon>Spermatophyta</taxon>
        <taxon>Magnoliopsida</taxon>
        <taxon>eudicotyledons</taxon>
        <taxon>Gunneridae</taxon>
        <taxon>Pentapetalae</taxon>
        <taxon>asterids</taxon>
        <taxon>lamiids</taxon>
        <taxon>Solanales</taxon>
        <taxon>Solanaceae</taxon>
        <taxon>Nicotianoideae</taxon>
        <taxon>Nicotianeae</taxon>
        <taxon>Nicotiana</taxon>
    </lineage>
</organism>
<dbReference type="InterPro" id="IPR011011">
    <property type="entry name" value="Znf_FYVE_PHD"/>
</dbReference>
<feature type="domain" description="DC1" evidence="6">
    <location>
        <begin position="75"/>
        <end position="122"/>
    </location>
</feature>
<proteinExistence type="predicted"/>
<keyword evidence="3" id="KW-0863">Zinc-finger</keyword>
<evidence type="ECO:0000313" key="7">
    <source>
        <dbReference type="RefSeq" id="XP_016459591.1"/>
    </source>
</evidence>
<evidence type="ECO:0000256" key="3">
    <source>
        <dbReference type="ARBA" id="ARBA00022771"/>
    </source>
</evidence>
<gene>
    <name evidence="7" type="primary">LOC107783130</name>
</gene>
<dbReference type="OMA" id="ASAHNIY"/>
<evidence type="ECO:0000259" key="6">
    <source>
        <dbReference type="Pfam" id="PF03107"/>
    </source>
</evidence>
<name>A0A1S3Z5C2_TOBAC</name>
<dbReference type="PANTHER" id="PTHR46288">
    <property type="entry name" value="PHORBOL-ESTER/DAG-TYPE DOMAIN-CONTAINING PROTEIN"/>
    <property type="match status" value="1"/>
</dbReference>
<dbReference type="InterPro" id="IPR004146">
    <property type="entry name" value="DC1"/>
</dbReference>
<accession>A0A1S3Z5C2</accession>
<feature type="domain" description="DC1" evidence="6">
    <location>
        <begin position="132"/>
        <end position="182"/>
    </location>
</feature>
<protein>
    <recommendedName>
        <fullName evidence="6">DC1 domain-containing protein</fullName>
    </recommendedName>
</protein>
<sequence length="545" mass="60830">MGREKGTGATSQGKQHFSHPHNLKLVNPTESETLSCNACEKPNNNNKPNFYGCNSCQYFLHENYLNAPRFLDHSSHPSHPLNLFPIPTYSSRSYTCKACGSNGNGFCFSCACCEFDIHLQCASCPSSILVDKHPHQLELLFGSPYDDKDITYVCDICNVIMNRDSWLYYCAGCDFASHLQCASTPEVGVFPIQQRSNPNRYRNTIPNPNATVEMINSVNDAHERLMAAQLESQIAARSRQAILDSIDGPSRRYSYYYSCMSSIHVGGHVSSSPFQFLCLSIYSCLLQGKSMGRQNQSTDSTNQGKQHFSHSHILKIVNPTEAETLTCNACERKNISNKPFYGCNSCQYFLHENCFNAPRFLNHSSHSSHPLTLLPIPTYSIRSYICTACGSAGNGFCFSCACCEFDIHLQCASCPSSILIDEHPHQLELHFGSPYDDKSIVYICDVCNVIMNCDNWLYYCAGCDFASHLYCAISPEVGVFPRQQRPIPNQNPNTNPNPNQTLEMINAANEAHQQIIAAQIRAQFAARAGEAALDLVGPPRRYSYF</sequence>
<feature type="domain" description="DC1" evidence="6">
    <location>
        <begin position="308"/>
        <end position="354"/>
    </location>
</feature>
<evidence type="ECO:0000256" key="2">
    <source>
        <dbReference type="ARBA" id="ARBA00022737"/>
    </source>
</evidence>
<feature type="domain" description="DC1" evidence="6">
    <location>
        <begin position="17"/>
        <end position="63"/>
    </location>
</feature>
<keyword evidence="4" id="KW-0862">Zinc</keyword>
<dbReference type="KEGG" id="nta:107783130"/>
<dbReference type="RefSeq" id="XP_016459591.1">
    <property type="nucleotide sequence ID" value="XM_016604105.1"/>
</dbReference>
<dbReference type="InterPro" id="IPR046349">
    <property type="entry name" value="C1-like_sf"/>
</dbReference>
<feature type="domain" description="DC1" evidence="6">
    <location>
        <begin position="365"/>
        <end position="412"/>
    </location>
</feature>
<keyword evidence="1" id="KW-0479">Metal-binding</keyword>
<reference evidence="7" key="1">
    <citation type="submission" date="2025-08" db="UniProtKB">
        <authorList>
            <consortium name="RefSeq"/>
        </authorList>
    </citation>
    <scope>IDENTIFICATION</scope>
</reference>
<dbReference type="GO" id="GO:0008270">
    <property type="term" value="F:zinc ion binding"/>
    <property type="evidence" value="ECO:0007669"/>
    <property type="project" value="UniProtKB-KW"/>
</dbReference>
<evidence type="ECO:0000256" key="5">
    <source>
        <dbReference type="SAM" id="MobiDB-lite"/>
    </source>
</evidence>
<dbReference type="Pfam" id="PF03107">
    <property type="entry name" value="C1_2"/>
    <property type="match status" value="6"/>
</dbReference>